<evidence type="ECO:0000313" key="1">
    <source>
        <dbReference type="EMBL" id="QSS61542.1"/>
    </source>
</evidence>
<evidence type="ECO:0000313" key="2">
    <source>
        <dbReference type="Proteomes" id="UP000663671"/>
    </source>
</evidence>
<dbReference type="EMBL" id="CP069111">
    <property type="protein sequence ID" value="QSS61542.1"/>
    <property type="molecule type" value="Genomic_DNA"/>
</dbReference>
<dbReference type="Proteomes" id="UP000663671">
    <property type="component" value="Chromosome 5"/>
</dbReference>
<dbReference type="VEuPathDB" id="FungiDB:I7I51_03717"/>
<dbReference type="AlphaFoldDB" id="A0A8A1MAM8"/>
<proteinExistence type="predicted"/>
<sequence length="293" mass="32359">MAYKGTLHGYIGHAVEFSNIQEEVQSEHKRPAITSKSCFQGKVAKAGACKKSRSQQTFFKHNDGPGLAEGKGPEICERAFPAPCAPEGRFAIPYFLSFLLVDSKAYYLTCGIVWDQTAMPFCWFGIQSPSVACDWPWVLLPLVPAQNAKRTFHLAFWGSCVGKVNCDAGLTVKNIFMLRCCCESAKRKLRGLLASHTDAVWGADPCPLTQLQSFDSTYDIIIQGPPDPANTIIPACALLRLFVLLFVVGSRYLPHSLRGMNDEIGYEDYSPLLDCRVLISLSPWIDSAVIPML</sequence>
<protein>
    <submittedName>
        <fullName evidence="1">Uncharacterized protein</fullName>
    </submittedName>
</protein>
<accession>A0A8A1MAM8</accession>
<reference evidence="1" key="1">
    <citation type="submission" date="2021-01" db="EMBL/GenBank/DDBJ databases">
        <title>Chromosome-level genome assembly of a human fungal pathogen reveals clustering of transcriptionally co-regulated genes.</title>
        <authorList>
            <person name="Voorhies M."/>
            <person name="Cohen S."/>
            <person name="Shea T.P."/>
            <person name="Petrus S."/>
            <person name="Munoz J.F."/>
            <person name="Poplawski S."/>
            <person name="Goldman W.E."/>
            <person name="Michael T."/>
            <person name="Cuomo C.A."/>
            <person name="Sil A."/>
            <person name="Beyhan S."/>
        </authorList>
    </citation>
    <scope>NUCLEOTIDE SEQUENCE</scope>
    <source>
        <strain evidence="1">WU24</strain>
    </source>
</reference>
<organism evidence="1 2">
    <name type="scientific">Ajellomyces capsulatus</name>
    <name type="common">Darling's disease fungus</name>
    <name type="synonym">Histoplasma capsulatum</name>
    <dbReference type="NCBI Taxonomy" id="5037"/>
    <lineage>
        <taxon>Eukaryota</taxon>
        <taxon>Fungi</taxon>
        <taxon>Dikarya</taxon>
        <taxon>Ascomycota</taxon>
        <taxon>Pezizomycotina</taxon>
        <taxon>Eurotiomycetes</taxon>
        <taxon>Eurotiomycetidae</taxon>
        <taxon>Onygenales</taxon>
        <taxon>Ajellomycetaceae</taxon>
        <taxon>Histoplasma</taxon>
    </lineage>
</organism>
<name>A0A8A1MAM8_AJECA</name>
<gene>
    <name evidence="1" type="ORF">I7I51_03717</name>
</gene>